<dbReference type="EMBL" id="JAINWA010000003">
    <property type="protein sequence ID" value="MCD1655244.1"/>
    <property type="molecule type" value="Genomic_DNA"/>
</dbReference>
<feature type="transmembrane region" description="Helical" evidence="6">
    <location>
        <begin position="216"/>
        <end position="234"/>
    </location>
</feature>
<dbReference type="AlphaFoldDB" id="A0AAE3JLZ1"/>
<keyword evidence="4 6" id="KW-1133">Transmembrane helix</keyword>
<accession>A0AAE3JLZ1</accession>
<dbReference type="PANTHER" id="PTHR30294:SF29">
    <property type="entry name" value="MULTIDRUG ABC TRANSPORTER PERMEASE YBHS-RELATED"/>
    <property type="match status" value="1"/>
</dbReference>
<dbReference type="Proteomes" id="UP001198163">
    <property type="component" value="Unassembled WGS sequence"/>
</dbReference>
<reference evidence="7" key="1">
    <citation type="submission" date="2021-08" db="EMBL/GenBank/DDBJ databases">
        <title>Comparative analyses of Brucepasteria parasyntrophica and Teretinema zuelzerae.</title>
        <authorList>
            <person name="Song Y."/>
            <person name="Brune A."/>
        </authorList>
    </citation>
    <scope>NUCLEOTIDE SEQUENCE</scope>
    <source>
        <strain evidence="7">DSM 1903</strain>
    </source>
</reference>
<keyword evidence="5 6" id="KW-0472">Membrane</keyword>
<evidence type="ECO:0000256" key="1">
    <source>
        <dbReference type="ARBA" id="ARBA00004651"/>
    </source>
</evidence>
<keyword evidence="3 6" id="KW-0812">Transmembrane</keyword>
<evidence type="ECO:0000256" key="4">
    <source>
        <dbReference type="ARBA" id="ARBA00022989"/>
    </source>
</evidence>
<evidence type="ECO:0000256" key="5">
    <source>
        <dbReference type="ARBA" id="ARBA00023136"/>
    </source>
</evidence>
<feature type="transmembrane region" description="Helical" evidence="6">
    <location>
        <begin position="24"/>
        <end position="45"/>
    </location>
</feature>
<comment type="subcellular location">
    <subcellularLocation>
        <location evidence="1">Cell membrane</location>
        <topology evidence="1">Multi-pass membrane protein</topology>
    </subcellularLocation>
</comment>
<dbReference type="RefSeq" id="WP_230756154.1">
    <property type="nucleotide sequence ID" value="NZ_JAINWA010000003.1"/>
</dbReference>
<evidence type="ECO:0000256" key="2">
    <source>
        <dbReference type="ARBA" id="ARBA00022475"/>
    </source>
</evidence>
<dbReference type="GO" id="GO:0005886">
    <property type="term" value="C:plasma membrane"/>
    <property type="evidence" value="ECO:0007669"/>
    <property type="project" value="UniProtKB-SubCell"/>
</dbReference>
<protein>
    <submittedName>
        <fullName evidence="7">ABC transporter permease</fullName>
    </submittedName>
</protein>
<sequence>MKRSSPVWTVLLKRELGALYQSPVAWIVTVLFLAFSGFLFFPTFFLVNRAEMRNFFSLLPILFSFFLPALTMRLLAEESRSGSLETLLTLPVTGAHVTAAKFLSVVVFVAGMLAPSLAYVFSIGMIGNPDPGPIAGGYLGALFLAAAYASIGLYASSVTKNQILAFFVAFSLCIMLTLAHQFAIFLPPFLVAPVEFLGSSSHFEAVSRGILDTRDLLYFASLTALFLAMTVRNLDDRRTA</sequence>
<dbReference type="Pfam" id="PF12679">
    <property type="entry name" value="ABC2_membrane_2"/>
    <property type="match status" value="1"/>
</dbReference>
<comment type="caution">
    <text evidence="7">The sequence shown here is derived from an EMBL/GenBank/DDBJ whole genome shotgun (WGS) entry which is preliminary data.</text>
</comment>
<keyword evidence="8" id="KW-1185">Reference proteome</keyword>
<gene>
    <name evidence="7" type="ORF">K7J14_11125</name>
</gene>
<dbReference type="InterPro" id="IPR051449">
    <property type="entry name" value="ABC-2_transporter_component"/>
</dbReference>
<keyword evidence="2" id="KW-1003">Cell membrane</keyword>
<feature type="transmembrane region" description="Helical" evidence="6">
    <location>
        <begin position="88"/>
        <end position="114"/>
    </location>
</feature>
<evidence type="ECO:0000313" key="7">
    <source>
        <dbReference type="EMBL" id="MCD1655244.1"/>
    </source>
</evidence>
<feature type="transmembrane region" description="Helical" evidence="6">
    <location>
        <begin position="134"/>
        <end position="156"/>
    </location>
</feature>
<evidence type="ECO:0000256" key="3">
    <source>
        <dbReference type="ARBA" id="ARBA00022692"/>
    </source>
</evidence>
<name>A0AAE3JLZ1_9SPIR</name>
<evidence type="ECO:0000313" key="8">
    <source>
        <dbReference type="Proteomes" id="UP001198163"/>
    </source>
</evidence>
<organism evidence="7 8">
    <name type="scientific">Teretinema zuelzerae</name>
    <dbReference type="NCBI Taxonomy" id="156"/>
    <lineage>
        <taxon>Bacteria</taxon>
        <taxon>Pseudomonadati</taxon>
        <taxon>Spirochaetota</taxon>
        <taxon>Spirochaetia</taxon>
        <taxon>Spirochaetales</taxon>
        <taxon>Treponemataceae</taxon>
        <taxon>Teretinema</taxon>
    </lineage>
</organism>
<evidence type="ECO:0000256" key="6">
    <source>
        <dbReference type="SAM" id="Phobius"/>
    </source>
</evidence>
<feature type="transmembrane region" description="Helical" evidence="6">
    <location>
        <begin position="163"/>
        <end position="186"/>
    </location>
</feature>
<dbReference type="GO" id="GO:0140359">
    <property type="term" value="F:ABC-type transporter activity"/>
    <property type="evidence" value="ECO:0007669"/>
    <property type="project" value="InterPro"/>
</dbReference>
<dbReference type="PANTHER" id="PTHR30294">
    <property type="entry name" value="MEMBRANE COMPONENT OF ABC TRANSPORTER YHHJ-RELATED"/>
    <property type="match status" value="1"/>
</dbReference>
<proteinExistence type="predicted"/>